<dbReference type="RefSeq" id="WP_132484824.1">
    <property type="nucleotide sequence ID" value="NZ_SMKW01000014.1"/>
</dbReference>
<gene>
    <name evidence="1" type="ORF">E1288_13425</name>
</gene>
<dbReference type="Pfam" id="PF10824">
    <property type="entry name" value="T7SS_ESX_EspC"/>
    <property type="match status" value="1"/>
</dbReference>
<name>A0A4R4Z263_9PSEU</name>
<organism evidence="1 2">
    <name type="scientific">Saccharopolyspora elongata</name>
    <dbReference type="NCBI Taxonomy" id="2530387"/>
    <lineage>
        <taxon>Bacteria</taxon>
        <taxon>Bacillati</taxon>
        <taxon>Actinomycetota</taxon>
        <taxon>Actinomycetes</taxon>
        <taxon>Pseudonocardiales</taxon>
        <taxon>Pseudonocardiaceae</taxon>
        <taxon>Saccharopolyspora</taxon>
    </lineage>
</organism>
<evidence type="ECO:0008006" key="3">
    <source>
        <dbReference type="Google" id="ProtNLM"/>
    </source>
</evidence>
<accession>A0A4R4Z263</accession>
<protein>
    <recommendedName>
        <fullName evidence="3">Excreted virulence factor EspC, type VII ESX diderm</fullName>
    </recommendedName>
</protein>
<keyword evidence="2" id="KW-1185">Reference proteome</keyword>
<reference evidence="1 2" key="1">
    <citation type="submission" date="2019-03" db="EMBL/GenBank/DDBJ databases">
        <title>Draft genome sequences of novel Actinobacteria.</title>
        <authorList>
            <person name="Sahin N."/>
            <person name="Ay H."/>
            <person name="Saygin H."/>
        </authorList>
    </citation>
    <scope>NUCLEOTIDE SEQUENCE [LARGE SCALE GENOMIC DNA]</scope>
    <source>
        <strain evidence="1 2">7K502</strain>
    </source>
</reference>
<sequence>MTSAGIGVALEAMRSDAKTWDTAAGDLDGPLSTIGTLQIDPGSFSMWAVDRGVDKTYDEARSALEDMLKQAADYFREISSDLTEAAAQYERDDEQGKHGIQNAY</sequence>
<evidence type="ECO:0000313" key="1">
    <source>
        <dbReference type="EMBL" id="TDD51973.1"/>
    </source>
</evidence>
<proteinExistence type="predicted"/>
<dbReference type="EMBL" id="SMKW01000014">
    <property type="protein sequence ID" value="TDD51973.1"/>
    <property type="molecule type" value="Genomic_DNA"/>
</dbReference>
<evidence type="ECO:0000313" key="2">
    <source>
        <dbReference type="Proteomes" id="UP000294947"/>
    </source>
</evidence>
<dbReference type="GO" id="GO:0009306">
    <property type="term" value="P:protein secretion"/>
    <property type="evidence" value="ECO:0007669"/>
    <property type="project" value="InterPro"/>
</dbReference>
<dbReference type="InterPro" id="IPR022536">
    <property type="entry name" value="EspC"/>
</dbReference>
<dbReference type="Gene3D" id="1.10.287.1060">
    <property type="entry name" value="ESAT-6-like"/>
    <property type="match status" value="1"/>
</dbReference>
<dbReference type="AlphaFoldDB" id="A0A4R4Z263"/>
<comment type="caution">
    <text evidence="1">The sequence shown here is derived from an EMBL/GenBank/DDBJ whole genome shotgun (WGS) entry which is preliminary data.</text>
</comment>
<dbReference type="Proteomes" id="UP000294947">
    <property type="component" value="Unassembled WGS sequence"/>
</dbReference>
<dbReference type="OrthoDB" id="3699131at2"/>